<feature type="domain" description="Spore germination GerAC-like C-terminal" evidence="8">
    <location>
        <begin position="198"/>
        <end position="369"/>
    </location>
</feature>
<keyword evidence="5" id="KW-0472">Membrane</keyword>
<dbReference type="Pfam" id="PF05504">
    <property type="entry name" value="Spore_GerAC"/>
    <property type="match status" value="1"/>
</dbReference>
<dbReference type="RefSeq" id="WP_079911182.1">
    <property type="nucleotide sequence ID" value="NZ_BAABJG010000004.1"/>
</dbReference>
<name>A0ABW3UXQ0_9BACL</name>
<dbReference type="Proteomes" id="UP001597180">
    <property type="component" value="Unassembled WGS sequence"/>
</dbReference>
<dbReference type="PANTHER" id="PTHR35789:SF1">
    <property type="entry name" value="SPORE GERMINATION PROTEIN B3"/>
    <property type="match status" value="1"/>
</dbReference>
<keyword evidence="11" id="KW-1185">Reference proteome</keyword>
<dbReference type="Gene3D" id="3.30.300.210">
    <property type="entry name" value="Nutrient germinant receptor protein C, domain 3"/>
    <property type="match status" value="1"/>
</dbReference>
<keyword evidence="7" id="KW-0449">Lipoprotein</keyword>
<evidence type="ECO:0000313" key="10">
    <source>
        <dbReference type="EMBL" id="MFD1224410.1"/>
    </source>
</evidence>
<dbReference type="PROSITE" id="PS51257">
    <property type="entry name" value="PROKAR_LIPOPROTEIN"/>
    <property type="match status" value="1"/>
</dbReference>
<dbReference type="EMBL" id="JBHTLU010000045">
    <property type="protein sequence ID" value="MFD1224410.1"/>
    <property type="molecule type" value="Genomic_DNA"/>
</dbReference>
<accession>A0ABW3UXQ0</accession>
<feature type="domain" description="Spore germination protein N-terminal" evidence="9">
    <location>
        <begin position="23"/>
        <end position="190"/>
    </location>
</feature>
<organism evidence="10 11">
    <name type="scientific">Paenibacillus vulneris</name>
    <dbReference type="NCBI Taxonomy" id="1133364"/>
    <lineage>
        <taxon>Bacteria</taxon>
        <taxon>Bacillati</taxon>
        <taxon>Bacillota</taxon>
        <taxon>Bacilli</taxon>
        <taxon>Bacillales</taxon>
        <taxon>Paenibacillaceae</taxon>
        <taxon>Paenibacillus</taxon>
    </lineage>
</organism>
<proteinExistence type="inferred from homology"/>
<evidence type="ECO:0000256" key="5">
    <source>
        <dbReference type="ARBA" id="ARBA00023136"/>
    </source>
</evidence>
<evidence type="ECO:0000256" key="3">
    <source>
        <dbReference type="ARBA" id="ARBA00022544"/>
    </source>
</evidence>
<evidence type="ECO:0000256" key="7">
    <source>
        <dbReference type="ARBA" id="ARBA00023288"/>
    </source>
</evidence>
<dbReference type="InterPro" id="IPR008844">
    <property type="entry name" value="Spore_GerAC-like"/>
</dbReference>
<evidence type="ECO:0000259" key="9">
    <source>
        <dbReference type="Pfam" id="PF25198"/>
    </source>
</evidence>
<evidence type="ECO:0000259" key="8">
    <source>
        <dbReference type="Pfam" id="PF05504"/>
    </source>
</evidence>
<keyword evidence="6" id="KW-0564">Palmitate</keyword>
<evidence type="ECO:0000313" key="11">
    <source>
        <dbReference type="Proteomes" id="UP001597180"/>
    </source>
</evidence>
<dbReference type="InterPro" id="IPR046953">
    <property type="entry name" value="Spore_GerAC-like_C"/>
</dbReference>
<dbReference type="PANTHER" id="PTHR35789">
    <property type="entry name" value="SPORE GERMINATION PROTEIN B3"/>
    <property type="match status" value="1"/>
</dbReference>
<comment type="similarity">
    <text evidence="2">Belongs to the GerABKC lipoprotein family.</text>
</comment>
<reference evidence="11" key="1">
    <citation type="journal article" date="2019" name="Int. J. Syst. Evol. Microbiol.">
        <title>The Global Catalogue of Microorganisms (GCM) 10K type strain sequencing project: providing services to taxonomists for standard genome sequencing and annotation.</title>
        <authorList>
            <consortium name="The Broad Institute Genomics Platform"/>
            <consortium name="The Broad Institute Genome Sequencing Center for Infectious Disease"/>
            <person name="Wu L."/>
            <person name="Ma J."/>
        </authorList>
    </citation>
    <scope>NUCLEOTIDE SEQUENCE [LARGE SCALE GENOMIC DNA]</scope>
    <source>
        <strain evidence="11">CCUG 53270</strain>
    </source>
</reference>
<comment type="subcellular location">
    <subcellularLocation>
        <location evidence="1">Membrane</location>
        <topology evidence="1">Lipid-anchor</topology>
    </subcellularLocation>
</comment>
<protein>
    <submittedName>
        <fullName evidence="10">Ger(X)C family spore germination protein</fullName>
    </submittedName>
</protein>
<dbReference type="NCBIfam" id="TIGR02887">
    <property type="entry name" value="spore_ger_x_C"/>
    <property type="match status" value="1"/>
</dbReference>
<keyword evidence="4" id="KW-0732">Signal</keyword>
<evidence type="ECO:0000256" key="4">
    <source>
        <dbReference type="ARBA" id="ARBA00022729"/>
    </source>
</evidence>
<dbReference type="InterPro" id="IPR057336">
    <property type="entry name" value="GerAC_N"/>
</dbReference>
<gene>
    <name evidence="10" type="ORF">ACFQ4B_30315</name>
</gene>
<sequence length="372" mass="42594">MRKPIQLAVIIALLAALLTGCRDRHNLEDLTVILMLGIDVDGNNNLVFYESSPVFNKEAKDKEEEYGVKAATFHEAREVFDAMVTALTVEGKVQIILLSHRLLKRGDWFPLFDTFYRDTKNSLSPKVVAVDGSVSDIIHFTPKDKPLLPMFITSLIEQNHRSNITVKTNLLDLHRQMTDRGMTPFISEIKKDKEVELTGTTLLQEDGKYADSLNLQQTTLLRILQQHRHGEQNVTLSFPAGEKKGPIEQNRLSFLIQRLSNKTKTAYEQGRFRFDTQVNMTVTLTERLFPYNMRTESRKLEQMMEKELQKQLQTLIKKMQKHKADPVGYGDLARAYQYKAWSKVGQQWGEAWSKAEVNVSVKVKIKSSGPII</sequence>
<evidence type="ECO:0000256" key="2">
    <source>
        <dbReference type="ARBA" id="ARBA00007886"/>
    </source>
</evidence>
<comment type="caution">
    <text evidence="10">The sequence shown here is derived from an EMBL/GenBank/DDBJ whole genome shotgun (WGS) entry which is preliminary data.</text>
</comment>
<dbReference type="InterPro" id="IPR038501">
    <property type="entry name" value="Spore_GerAC_C_sf"/>
</dbReference>
<dbReference type="Pfam" id="PF25198">
    <property type="entry name" value="Spore_GerAC_N"/>
    <property type="match status" value="1"/>
</dbReference>
<evidence type="ECO:0000256" key="1">
    <source>
        <dbReference type="ARBA" id="ARBA00004635"/>
    </source>
</evidence>
<evidence type="ECO:0000256" key="6">
    <source>
        <dbReference type="ARBA" id="ARBA00023139"/>
    </source>
</evidence>
<keyword evidence="3" id="KW-0309">Germination</keyword>